<reference evidence="2" key="1">
    <citation type="submission" date="2014-09" db="EMBL/GenBank/DDBJ databases">
        <authorList>
            <person name="Magalhaes I.L.F."/>
            <person name="Oliveira U."/>
            <person name="Santos F.R."/>
            <person name="Vidigal T.H.D.A."/>
            <person name="Brescovit A.D."/>
            <person name="Santos A.J."/>
        </authorList>
    </citation>
    <scope>NUCLEOTIDE SEQUENCE</scope>
    <source>
        <tissue evidence="2">Shoot tissue taken approximately 20 cm above the soil surface</tissue>
    </source>
</reference>
<evidence type="ECO:0000256" key="1">
    <source>
        <dbReference type="SAM" id="Phobius"/>
    </source>
</evidence>
<reference evidence="2" key="2">
    <citation type="journal article" date="2015" name="Data Brief">
        <title>Shoot transcriptome of the giant reed, Arundo donax.</title>
        <authorList>
            <person name="Barrero R.A."/>
            <person name="Guerrero F.D."/>
            <person name="Moolhuijzen P."/>
            <person name="Goolsby J.A."/>
            <person name="Tidwell J."/>
            <person name="Bellgard S.E."/>
            <person name="Bellgard M.I."/>
        </authorList>
    </citation>
    <scope>NUCLEOTIDE SEQUENCE</scope>
    <source>
        <tissue evidence="2">Shoot tissue taken approximately 20 cm above the soil surface</tissue>
    </source>
</reference>
<sequence>MMSCLIMGILIVGDYDHPYWVLQLIKKSIYVIAGTIILLLGTKQEY</sequence>
<keyword evidence="1" id="KW-0812">Transmembrane</keyword>
<dbReference type="AlphaFoldDB" id="A0A0A9BL17"/>
<organism evidence="2">
    <name type="scientific">Arundo donax</name>
    <name type="common">Giant reed</name>
    <name type="synonym">Donax arundinaceus</name>
    <dbReference type="NCBI Taxonomy" id="35708"/>
    <lineage>
        <taxon>Eukaryota</taxon>
        <taxon>Viridiplantae</taxon>
        <taxon>Streptophyta</taxon>
        <taxon>Embryophyta</taxon>
        <taxon>Tracheophyta</taxon>
        <taxon>Spermatophyta</taxon>
        <taxon>Magnoliopsida</taxon>
        <taxon>Liliopsida</taxon>
        <taxon>Poales</taxon>
        <taxon>Poaceae</taxon>
        <taxon>PACMAD clade</taxon>
        <taxon>Arundinoideae</taxon>
        <taxon>Arundineae</taxon>
        <taxon>Arundo</taxon>
    </lineage>
</organism>
<keyword evidence="1" id="KW-0472">Membrane</keyword>
<feature type="transmembrane region" description="Helical" evidence="1">
    <location>
        <begin position="20"/>
        <end position="40"/>
    </location>
</feature>
<name>A0A0A9BL17_ARUDO</name>
<keyword evidence="1" id="KW-1133">Transmembrane helix</keyword>
<dbReference type="EMBL" id="GBRH01233839">
    <property type="protein sequence ID" value="JAD64056.1"/>
    <property type="molecule type" value="Transcribed_RNA"/>
</dbReference>
<proteinExistence type="predicted"/>
<protein>
    <submittedName>
        <fullName evidence="2">Uncharacterized protein</fullName>
    </submittedName>
</protein>
<evidence type="ECO:0000313" key="2">
    <source>
        <dbReference type="EMBL" id="JAD64056.1"/>
    </source>
</evidence>
<accession>A0A0A9BL17</accession>